<dbReference type="InterPro" id="IPR016039">
    <property type="entry name" value="Thiolase-like"/>
</dbReference>
<evidence type="ECO:0000259" key="6">
    <source>
        <dbReference type="PROSITE" id="PS50075"/>
    </source>
</evidence>
<dbReference type="InterPro" id="IPR049900">
    <property type="entry name" value="PKS_mFAS_DH"/>
</dbReference>
<dbReference type="GO" id="GO:0006633">
    <property type="term" value="P:fatty acid biosynthetic process"/>
    <property type="evidence" value="ECO:0000318"/>
    <property type="project" value="GO_Central"/>
</dbReference>
<feature type="region of interest" description="C-terminal hotdog fold" evidence="5">
    <location>
        <begin position="1093"/>
        <end position="1251"/>
    </location>
</feature>
<evidence type="ECO:0000256" key="3">
    <source>
        <dbReference type="ARBA" id="ARBA00022679"/>
    </source>
</evidence>
<dbReference type="SMART" id="SM00827">
    <property type="entry name" value="PKS_AT"/>
    <property type="match status" value="1"/>
</dbReference>
<feature type="domain" description="Ketosynthase family 3 (KS3)" evidence="7">
    <location>
        <begin position="96"/>
        <end position="524"/>
    </location>
</feature>
<accession>Q5AX96</accession>
<dbReference type="FunFam" id="3.40.50.720:FF:000209">
    <property type="entry name" value="Polyketide synthase Pks12"/>
    <property type="match status" value="1"/>
</dbReference>
<dbReference type="InterPro" id="IPR032821">
    <property type="entry name" value="PKS_assoc"/>
</dbReference>
<dbReference type="Pfam" id="PF14765">
    <property type="entry name" value="PS-DH"/>
    <property type="match status" value="1"/>
</dbReference>
<dbReference type="Gene3D" id="3.40.366.10">
    <property type="entry name" value="Malonyl-Coenzyme A Acyl Carrier Protein, domain 2"/>
    <property type="match status" value="2"/>
</dbReference>
<dbReference type="InterPro" id="IPR057326">
    <property type="entry name" value="KR_dom"/>
</dbReference>
<dbReference type="SUPFAM" id="SSF50129">
    <property type="entry name" value="GroES-like"/>
    <property type="match status" value="1"/>
</dbReference>
<evidence type="ECO:0000256" key="1">
    <source>
        <dbReference type="ARBA" id="ARBA00022450"/>
    </source>
</evidence>
<dbReference type="Proteomes" id="UP000000560">
    <property type="component" value="Chromosome IV"/>
</dbReference>
<dbReference type="Pfam" id="PF00698">
    <property type="entry name" value="Acyl_transf_1"/>
    <property type="match status" value="1"/>
</dbReference>
<dbReference type="OMA" id="KDVQHYT"/>
<feature type="active site" description="Proton donor; for dehydratase activity" evidence="5">
    <location>
        <position position="1157"/>
    </location>
</feature>
<dbReference type="Pfam" id="PF08659">
    <property type="entry name" value="KR"/>
    <property type="match status" value="1"/>
</dbReference>
<dbReference type="Gene3D" id="3.10.129.110">
    <property type="entry name" value="Polyketide synthase dehydratase"/>
    <property type="match status" value="1"/>
</dbReference>
<evidence type="ECO:0000259" key="7">
    <source>
        <dbReference type="PROSITE" id="PS52004"/>
    </source>
</evidence>
<evidence type="ECO:0000256" key="2">
    <source>
        <dbReference type="ARBA" id="ARBA00022553"/>
    </source>
</evidence>
<dbReference type="OrthoDB" id="329835at2759"/>
<proteinExistence type="predicted"/>
<dbReference type="InParanoid" id="Q5AX96"/>
<dbReference type="InterPro" id="IPR011032">
    <property type="entry name" value="GroES-like_sf"/>
</dbReference>
<reference evidence="10" key="2">
    <citation type="journal article" date="2009" name="Fungal Genet. Biol.">
        <title>The 2008 update of the Aspergillus nidulans genome annotation: a community effort.</title>
        <authorList>
            <person name="Wortman J.R."/>
            <person name="Gilsenan J.M."/>
            <person name="Joardar V."/>
            <person name="Deegan J."/>
            <person name="Clutterbuck J."/>
            <person name="Andersen M.R."/>
            <person name="Archer D."/>
            <person name="Bencina M."/>
            <person name="Braus G."/>
            <person name="Coutinho P."/>
            <person name="von Dohren H."/>
            <person name="Doonan J."/>
            <person name="Driessen A.J."/>
            <person name="Durek P."/>
            <person name="Espeso E."/>
            <person name="Fekete E."/>
            <person name="Flipphi M."/>
            <person name="Estrada C.G."/>
            <person name="Geysens S."/>
            <person name="Goldman G."/>
            <person name="de Groot P.W."/>
            <person name="Hansen K."/>
            <person name="Harris S.D."/>
            <person name="Heinekamp T."/>
            <person name="Helmstaedt K."/>
            <person name="Henrissat B."/>
            <person name="Hofmann G."/>
            <person name="Homan T."/>
            <person name="Horio T."/>
            <person name="Horiuchi H."/>
            <person name="James S."/>
            <person name="Jones M."/>
            <person name="Karaffa L."/>
            <person name="Karanyi Z."/>
            <person name="Kato M."/>
            <person name="Keller N."/>
            <person name="Kelly D.E."/>
            <person name="Kiel J.A."/>
            <person name="Kim J.M."/>
            <person name="van der Klei I.J."/>
            <person name="Klis F.M."/>
            <person name="Kovalchuk A."/>
            <person name="Krasevec N."/>
            <person name="Kubicek C.P."/>
            <person name="Liu B."/>
            <person name="Maccabe A."/>
            <person name="Meyer V."/>
            <person name="Mirabito P."/>
            <person name="Miskei M."/>
            <person name="Mos M."/>
            <person name="Mullins J."/>
            <person name="Nelson D.R."/>
            <person name="Nielsen J."/>
            <person name="Oakley B.R."/>
            <person name="Osmani S.A."/>
            <person name="Pakula T."/>
            <person name="Paszewski A."/>
            <person name="Paulsen I."/>
            <person name="Pilsyk S."/>
            <person name="Pocsi I."/>
            <person name="Punt P.J."/>
            <person name="Ram A.F."/>
            <person name="Ren Q."/>
            <person name="Robellet X."/>
            <person name="Robson G."/>
            <person name="Seiboth B."/>
            <person name="van Solingen P."/>
            <person name="Specht T."/>
            <person name="Sun J."/>
            <person name="Taheri-Talesh N."/>
            <person name="Takeshita N."/>
            <person name="Ussery D."/>
            <person name="vanKuyk P.A."/>
            <person name="Visser H."/>
            <person name="van de Vondervoort P.J."/>
            <person name="de Vries R.P."/>
            <person name="Walton J."/>
            <person name="Xiang X."/>
            <person name="Xiong Y."/>
            <person name="Zeng A.P."/>
            <person name="Brandt B.W."/>
            <person name="Cornell M.J."/>
            <person name="van den Hondel C.A."/>
            <person name="Visser J."/>
            <person name="Oliver S.G."/>
            <person name="Turner G."/>
        </authorList>
    </citation>
    <scope>GENOME REANNOTATION</scope>
    <source>
        <strain evidence="10">FGSC A4 / ATCC 38163 / CBS 112.46 / NRRL 194 / M139</strain>
    </source>
</reference>
<dbReference type="Pfam" id="PF02801">
    <property type="entry name" value="Ketoacyl-synt_C"/>
    <property type="match status" value="1"/>
</dbReference>
<dbReference type="Gene3D" id="3.40.50.720">
    <property type="entry name" value="NAD(P)-binding Rossmann-like Domain"/>
    <property type="match status" value="3"/>
</dbReference>
<keyword evidence="10" id="KW-1185">Reference proteome</keyword>
<dbReference type="InterPro" id="IPR049552">
    <property type="entry name" value="PKS_DH_N"/>
</dbReference>
<dbReference type="PROSITE" id="PS52004">
    <property type="entry name" value="KS3_2"/>
    <property type="match status" value="1"/>
</dbReference>
<feature type="active site" description="Proton acceptor; for dehydratase activity" evidence="5">
    <location>
        <position position="979"/>
    </location>
</feature>
<organism evidence="9 10">
    <name type="scientific">Emericella nidulans (strain FGSC A4 / ATCC 38163 / CBS 112.46 / NRRL 194 / M139)</name>
    <name type="common">Aspergillus nidulans</name>
    <dbReference type="NCBI Taxonomy" id="227321"/>
    <lineage>
        <taxon>Eukaryota</taxon>
        <taxon>Fungi</taxon>
        <taxon>Dikarya</taxon>
        <taxon>Ascomycota</taxon>
        <taxon>Pezizomycotina</taxon>
        <taxon>Eurotiomycetes</taxon>
        <taxon>Eurotiomycetidae</taxon>
        <taxon>Eurotiales</taxon>
        <taxon>Aspergillaceae</taxon>
        <taxon>Aspergillus</taxon>
        <taxon>Aspergillus subgen. Nidulantes</taxon>
    </lineage>
</organism>
<dbReference type="InterPro" id="IPR014030">
    <property type="entry name" value="Ketoacyl_synth_N"/>
</dbReference>
<dbReference type="InterPro" id="IPR056501">
    <property type="entry name" value="NAD-bd_HRPKS_sdrA"/>
</dbReference>
<dbReference type="EMBL" id="BN001304">
    <property type="protein sequence ID" value="CBF79115.1"/>
    <property type="molecule type" value="Genomic_DNA"/>
</dbReference>
<dbReference type="PROSITE" id="PS52019">
    <property type="entry name" value="PKS_MFAS_DH"/>
    <property type="match status" value="1"/>
</dbReference>
<dbReference type="InterPro" id="IPR013968">
    <property type="entry name" value="PKS_KR"/>
</dbReference>
<evidence type="ECO:0000313" key="9">
    <source>
        <dbReference type="EMBL" id="CBF79115.1"/>
    </source>
</evidence>
<name>Q5AX96_EMENI</name>
<dbReference type="Pfam" id="PF16197">
    <property type="entry name" value="KAsynt_C_assoc"/>
    <property type="match status" value="1"/>
</dbReference>
<keyword evidence="4" id="KW-0511">Multifunctional enzyme</keyword>
<dbReference type="InterPro" id="IPR036736">
    <property type="entry name" value="ACP-like_sf"/>
</dbReference>
<dbReference type="Pfam" id="PF08240">
    <property type="entry name" value="ADH_N"/>
    <property type="match status" value="1"/>
</dbReference>
<dbReference type="SMART" id="SM00829">
    <property type="entry name" value="PKS_ER"/>
    <property type="match status" value="1"/>
</dbReference>
<feature type="region of interest" description="N-terminal hotdog fold" evidence="5">
    <location>
        <begin position="947"/>
        <end position="1081"/>
    </location>
</feature>
<feature type="domain" description="Carrier" evidence="6">
    <location>
        <begin position="2310"/>
        <end position="2386"/>
    </location>
</feature>
<dbReference type="SMART" id="SM00823">
    <property type="entry name" value="PKS_PP"/>
    <property type="match status" value="1"/>
</dbReference>
<dbReference type="InterPro" id="IPR036291">
    <property type="entry name" value="NAD(P)-bd_dom_sf"/>
</dbReference>
<dbReference type="InterPro" id="IPR020807">
    <property type="entry name" value="PKS_DH"/>
</dbReference>
<gene>
    <name evidence="9" type="ORF">ANIA_07084</name>
</gene>
<dbReference type="InterPro" id="IPR014043">
    <property type="entry name" value="Acyl_transferase_dom"/>
</dbReference>
<protein>
    <submittedName>
        <fullName evidence="9">PKS-like enzyme, putative (JCVI)</fullName>
    </submittedName>
</protein>
<dbReference type="eggNOG" id="KOG1202">
    <property type="taxonomic scope" value="Eukaryota"/>
</dbReference>
<reference evidence="10" key="1">
    <citation type="journal article" date="2005" name="Nature">
        <title>Sequencing of Aspergillus nidulans and comparative analysis with A. fumigatus and A. oryzae.</title>
        <authorList>
            <person name="Galagan J.E."/>
            <person name="Calvo S.E."/>
            <person name="Cuomo C."/>
            <person name="Ma L.J."/>
            <person name="Wortman J.R."/>
            <person name="Batzoglou S."/>
            <person name="Lee S.I."/>
            <person name="Basturkmen M."/>
            <person name="Spevak C.C."/>
            <person name="Clutterbuck J."/>
            <person name="Kapitonov V."/>
            <person name="Jurka J."/>
            <person name="Scazzocchio C."/>
            <person name="Farman M."/>
            <person name="Butler J."/>
            <person name="Purcell S."/>
            <person name="Harris S."/>
            <person name="Braus G.H."/>
            <person name="Draht O."/>
            <person name="Busch S."/>
            <person name="D'Enfert C."/>
            <person name="Bouchier C."/>
            <person name="Goldman G.H."/>
            <person name="Bell-Pedersen D."/>
            <person name="Griffiths-Jones S."/>
            <person name="Doonan J.H."/>
            <person name="Yu J."/>
            <person name="Vienken K."/>
            <person name="Pain A."/>
            <person name="Freitag M."/>
            <person name="Selker E.U."/>
            <person name="Archer D.B."/>
            <person name="Penalva M.A."/>
            <person name="Oakley B.R."/>
            <person name="Momany M."/>
            <person name="Tanaka T."/>
            <person name="Kumagai T."/>
            <person name="Asai K."/>
            <person name="Machida M."/>
            <person name="Nierman W.C."/>
            <person name="Denning D.W."/>
            <person name="Caddick M."/>
            <person name="Hynes M."/>
            <person name="Paoletti M."/>
            <person name="Fischer R."/>
            <person name="Miller B."/>
            <person name="Dyer P."/>
            <person name="Sachs M.S."/>
            <person name="Osmani S.A."/>
            <person name="Birren B.W."/>
        </authorList>
    </citation>
    <scope>NUCLEOTIDE SEQUENCE [LARGE SCALE GENOMIC DNA]</scope>
    <source>
        <strain evidence="10">FGSC A4 / ATCC 38163 / CBS 112.46 / NRRL 194 / M139</strain>
    </source>
</reference>
<dbReference type="InterPro" id="IPR042104">
    <property type="entry name" value="PKS_dehydratase_sf"/>
</dbReference>
<evidence type="ECO:0000259" key="8">
    <source>
        <dbReference type="PROSITE" id="PS52019"/>
    </source>
</evidence>
<dbReference type="InterPro" id="IPR049551">
    <property type="entry name" value="PKS_DH_C"/>
</dbReference>
<keyword evidence="3" id="KW-0808">Transferase</keyword>
<dbReference type="Pfam" id="PF21089">
    <property type="entry name" value="PKS_DH_N"/>
    <property type="match status" value="1"/>
</dbReference>
<sequence length="2388" mass="260559">MALTGCRTRRVRWTPNAHLVNWSATFGTLWSINTGAYQCGRYIVRWIAALGRLLISLPSPQNDLVDICLVSIGAVYYLFKMNGITSTSLPSPRYHFEPIAVIGFACRLPGNNNSPTALWDFLERGGVASRAVPASRFNLAGHENGSKRPGTMRTPGGMFLESINPADIDAQFFGLSRAEATAMDPQQRQLLEVVYEGLENAGITLEQLRGQDVGCFVGSYASDYGDIQARNPDDRAPNSTVGIGRAMLSNRLSHFLDIKGPSMTIDTACSGSLVSLDVATRYLQTGEIRAAIVAACNLYMSPEHCIDISSSIINAASLTGLCHTFDAKADGYVKAEAVNMVIIKRLQDAIRDRDPIRSIIRGSASNSDGWTAGIASPSSEGQAAVTRQAYRIAGIADFNATSYVECHGTGTRAGDPIEVKGVASVFCPERPAERPLLIGSVKSNIGHSEPGAGISGLLKTILALEKSVIPGNPTFETPNPEIDFDGLKTRAFQHATPWPSMPFKRASVNSFGYGGSNAHVILDEAKTGVSASEMCFKSSYLPEDHDPFEECEENEKCFPQLLVFSANDEKSLQEYIRALRAHLINPRVRISLQDLAYTLSERRSRHFNRAFLITQTSLNLDLHGLVFGKLRSSSPRVGFIFTGQGSQWPQMGKSLLDMFPSGRGQLARLDRALQLLPDPPEWSLYGAGHHVLEELLQAHRDSIAVACINSPESVTLSGPLNVLKTANMVIQEKGYFARLLQVNMAYHNPMFMTDITAQYKQMLHGLGLDSMSSPVSKATKEQRTVKMFSSVTGLETMGPCNVEYWCSNMQYPVQFNQAVRMMLSDEKQPINFLIELGPSGALASPTKQIIQSMRDKKPDLAIEYHAAYKRDVVTAAMGLFEVAGHLYLSGGAVDIEQVNSHHAHREKDQHQPSVIVDLPNYAWNHSIKYWYESQSSRDWRFRHYPNHDLLGSKILGTSWFAPSFKKVLRLADLPWLRDHRVAGQPLFPAAGYIAMAVEAAYQTGQRSGMIDTGLKVSQVPYRFRNIKFVRALVLDEAAPSTLMLSMSPERGWYKFSVYTADGESVPTIHCEGLVSLHVEVGKAPPSSAFKQLLYPTPARLWYKAMDKVGYNFGSAFQTQLQIESVVGTRQNRALVSFLEPQSAYAQSLYSIHPAVLDGCLQSGAPALWNGVRSAVRECLVPAIIEDLVISARQTAARSGASVCSAEYSGVGSRDEPCSYKSNIIVSDPATGDTLIRVRGLAYSALDREEAFSQFTPSMRLEWKPDISFLSRNQLYRILDTCDTRFAPYSAHDDSRALSFISLLLHKKPALRVVEFNIAPSTDSSFFAILGHIPFTAKGAVEYHFVSNNAAALVAFQGMADGCGLPNVQLSALDVSRLDIDSHLLGDKADLAVLNTDHQICGEKLHNAIVNIAAILRKGGFILILAHQSSTNQVQARPWDGHSASINDALGRHGFKKSVAFDMGTETHAIVGQLLLPVREPSAELQVSLVLLSSSTDSALASQMLAESGVTVAGIHYLPLGEIRKDLIILITDEMFKPVLAEVTQEQWGAIQRILAFGCKIVWVTSGAQKDVVSPLQALVSGLSRVVRAEDPTISFTLLDVESPYSKKSFRAIADVLERVDNGNTSSGLVDEEYEYVERGGIVHVSRVYPDIASGGDGKAVIQNLHNHASCVRLTCQAPGFLESLQFTETGPSEAVVPDGFVEVEMHAAGLNYKDVATVLGIVPENQYLLGLEGAGVIRRIRHHAGDSPFYIGQRVAICRRGSFANRVQCPIEGIHAIPDWMSFEEAATIPIVYQAALYSLVDLANVQWGQSVLIHSAAGGLGIAAIQLCQYLGAEIYATVGSDEKREFLIREFNLSPDRLFSSRDTVFASCIIEQTGGRGVDVILNTLTGSLLDESWRIIAAHGTMVELGKKDILDRNSLSMEPFNRNASYRAFDLSHPSITRPLVARLLKRIFDLIHGGHIRPIAPRTVYAYSNIAAAIRYMRGGAHIGKIIISRDAPQNCTDVPVMPVQKSLKLRGDVSYLIVGGLKGLCGSLATYLACHGAKHISVMSRSDYTDDKSKAVLRDLTLLGVNCSLVRGDVSVKDDVQKAFCKGSRPPVAGVIHGAMVLKDTIYTSMTAAQFHDALRCKVQGTYNLHDVALQLGLDLDFFTLLSSLSGLVGHKGQANYAAASAFLDSFALYRRSKGLAACSVDLGIIDDIGYMAEHESITDRLDTETWIPLNEVQLHRILYTSILQERDQRSTGTSQLITGIAYPAPAVPSALYQDARFTALCQKSANSNSASISIKGGARDMQVQALLTLVQAKADAAVQIAAMIDAANAHFMRSLALSEPMEAAKPLVLYGLDSLAAVEFRNWARRELNVVVSTLDVLGAKTLNALCEMMVGRLAG</sequence>
<dbReference type="Gene3D" id="3.90.180.10">
    <property type="entry name" value="Medium-chain alcohol dehydrogenases, catalytic domain"/>
    <property type="match status" value="1"/>
</dbReference>
<dbReference type="PANTHER" id="PTHR43775">
    <property type="entry name" value="FATTY ACID SYNTHASE"/>
    <property type="match status" value="1"/>
</dbReference>
<dbReference type="InterPro" id="IPR016035">
    <property type="entry name" value="Acyl_Trfase/lysoPLipase"/>
</dbReference>
<dbReference type="SUPFAM" id="SSF47336">
    <property type="entry name" value="ACP-like"/>
    <property type="match status" value="1"/>
</dbReference>
<dbReference type="SUPFAM" id="SSF52151">
    <property type="entry name" value="FabD/lysophospholipase-like"/>
    <property type="match status" value="1"/>
</dbReference>
<dbReference type="PROSITE" id="PS50075">
    <property type="entry name" value="CARRIER"/>
    <property type="match status" value="1"/>
</dbReference>
<dbReference type="GO" id="GO:1901336">
    <property type="term" value="P:lactone biosynthetic process"/>
    <property type="evidence" value="ECO:0007669"/>
    <property type="project" value="UniProtKB-ARBA"/>
</dbReference>
<dbReference type="PANTHER" id="PTHR43775:SF18">
    <property type="entry name" value="ENZYME, PUTATIVE (JCVI)-RELATED"/>
    <property type="match status" value="1"/>
</dbReference>
<dbReference type="GeneID" id="2870061"/>
<dbReference type="SMART" id="SM00822">
    <property type="entry name" value="PKS_KR"/>
    <property type="match status" value="1"/>
</dbReference>
<dbReference type="SMART" id="SM00825">
    <property type="entry name" value="PKS_KS"/>
    <property type="match status" value="1"/>
</dbReference>
<dbReference type="Pfam" id="PF23114">
    <property type="entry name" value="NAD-bd_HRPKS_sdrA"/>
    <property type="match status" value="1"/>
</dbReference>
<evidence type="ECO:0000256" key="4">
    <source>
        <dbReference type="ARBA" id="ARBA00023268"/>
    </source>
</evidence>
<dbReference type="HOGENOM" id="CLU_000022_31_0_1"/>
<dbReference type="GO" id="GO:0016491">
    <property type="term" value="F:oxidoreductase activity"/>
    <property type="evidence" value="ECO:0007669"/>
    <property type="project" value="InterPro"/>
</dbReference>
<dbReference type="GO" id="GO:0044550">
    <property type="term" value="P:secondary metabolite biosynthetic process"/>
    <property type="evidence" value="ECO:0000318"/>
    <property type="project" value="GO_Central"/>
</dbReference>
<dbReference type="InterPro" id="IPR014031">
    <property type="entry name" value="Ketoacyl_synth_C"/>
</dbReference>
<dbReference type="InterPro" id="IPR020843">
    <property type="entry name" value="ER"/>
</dbReference>
<dbReference type="CDD" id="cd05195">
    <property type="entry name" value="enoyl_red"/>
    <property type="match status" value="1"/>
</dbReference>
<dbReference type="Gene3D" id="1.10.1200.10">
    <property type="entry name" value="ACP-like"/>
    <property type="match status" value="1"/>
</dbReference>
<dbReference type="Pfam" id="PF13602">
    <property type="entry name" value="ADH_zinc_N_2"/>
    <property type="match status" value="1"/>
</dbReference>
<dbReference type="InterPro" id="IPR050091">
    <property type="entry name" value="PKS_NRPS_Biosynth_Enz"/>
</dbReference>
<dbReference type="CDD" id="cd00833">
    <property type="entry name" value="PKS"/>
    <property type="match status" value="1"/>
</dbReference>
<dbReference type="GO" id="GO:0031177">
    <property type="term" value="F:phosphopantetheine binding"/>
    <property type="evidence" value="ECO:0007669"/>
    <property type="project" value="InterPro"/>
</dbReference>
<dbReference type="Pfam" id="PF00550">
    <property type="entry name" value="PP-binding"/>
    <property type="match status" value="1"/>
</dbReference>
<evidence type="ECO:0000256" key="5">
    <source>
        <dbReference type="PROSITE-ProRule" id="PRU01363"/>
    </source>
</evidence>
<dbReference type="InterPro" id="IPR020841">
    <property type="entry name" value="PKS_Beta-ketoAc_synthase_dom"/>
</dbReference>
<evidence type="ECO:0000313" key="10">
    <source>
        <dbReference type="Proteomes" id="UP000000560"/>
    </source>
</evidence>
<dbReference type="STRING" id="227321.Q5AX96"/>
<feature type="domain" description="PKS/mFAS DH" evidence="8">
    <location>
        <begin position="947"/>
        <end position="1251"/>
    </location>
</feature>
<dbReference type="SUPFAM" id="SSF53901">
    <property type="entry name" value="Thiolase-like"/>
    <property type="match status" value="1"/>
</dbReference>
<dbReference type="Gene3D" id="3.30.70.3290">
    <property type="match status" value="2"/>
</dbReference>
<dbReference type="Gene3D" id="3.40.47.10">
    <property type="match status" value="1"/>
</dbReference>
<accession>C8VDF2</accession>
<keyword evidence="2" id="KW-0597">Phosphoprotein</keyword>
<dbReference type="RefSeq" id="XP_664688.1">
    <property type="nucleotide sequence ID" value="XM_659596.1"/>
</dbReference>
<dbReference type="InterPro" id="IPR001227">
    <property type="entry name" value="Ac_transferase_dom_sf"/>
</dbReference>
<keyword evidence="1" id="KW-0596">Phosphopantetheine</keyword>
<dbReference type="SMART" id="SM00826">
    <property type="entry name" value="PKS_DH"/>
    <property type="match status" value="1"/>
</dbReference>
<dbReference type="KEGG" id="ani:ANIA_07084"/>
<dbReference type="InterPro" id="IPR020806">
    <property type="entry name" value="PKS_PP-bd"/>
</dbReference>
<dbReference type="SUPFAM" id="SSF51735">
    <property type="entry name" value="NAD(P)-binding Rossmann-fold domains"/>
    <property type="match status" value="3"/>
</dbReference>
<dbReference type="Pfam" id="PF00109">
    <property type="entry name" value="ketoacyl-synt"/>
    <property type="match status" value="1"/>
</dbReference>
<dbReference type="InterPro" id="IPR009081">
    <property type="entry name" value="PP-bd_ACP"/>
</dbReference>
<dbReference type="InterPro" id="IPR013154">
    <property type="entry name" value="ADH-like_N"/>
</dbReference>
<dbReference type="GO" id="GO:0004312">
    <property type="term" value="F:fatty acid synthase activity"/>
    <property type="evidence" value="ECO:0000318"/>
    <property type="project" value="GO_Central"/>
</dbReference>